<accession>A0ABP5FMF6</accession>
<protein>
    <recommendedName>
        <fullName evidence="2">Thoeris protein ThsA Macro domain-containing protein</fullName>
    </recommendedName>
</protein>
<dbReference type="EMBL" id="BAAAQN010000013">
    <property type="protein sequence ID" value="GAA2027419.1"/>
    <property type="molecule type" value="Genomic_DNA"/>
</dbReference>
<evidence type="ECO:0000259" key="2">
    <source>
        <dbReference type="Pfam" id="PF20016"/>
    </source>
</evidence>
<keyword evidence="1" id="KW-0812">Transmembrane</keyword>
<evidence type="ECO:0000313" key="4">
    <source>
        <dbReference type="Proteomes" id="UP001500751"/>
    </source>
</evidence>
<keyword evidence="1" id="KW-1133">Transmembrane helix</keyword>
<keyword evidence="1" id="KW-0472">Membrane</keyword>
<dbReference type="InterPro" id="IPR045535">
    <property type="entry name" value="ThsA_Macro"/>
</dbReference>
<feature type="domain" description="Thoeris protein ThsA Macro" evidence="2">
    <location>
        <begin position="87"/>
        <end position="271"/>
    </location>
</feature>
<dbReference type="Pfam" id="PF20016">
    <property type="entry name" value="ThsA_Macro"/>
    <property type="match status" value="1"/>
</dbReference>
<dbReference type="Proteomes" id="UP001500751">
    <property type="component" value="Unassembled WGS sequence"/>
</dbReference>
<sequence>MVRHWRFPARRRARTSPTARAFIGNALLAFGVVSALVQFVGQLYPEAIADRGAVTTAALGCCAAWGAFRARPQRLVRHEFGNPPTAVVVKGGDLFAEPGHIVIGFCDTFDTDVEDGVLVNADSTQGQLLDRRYAGDRRHLDAELGTALHGTAPVVRLNRAVKPRGKLSRYPIGTVAVLGSRPRLVFAVAYSRLALDYVAAGGVDELWYSLARLWDAVFRHAQQERVAMPLVGAGLARLGLDDESLLRLVLLSFVAHSRRRRVCRELCVVMRPEAFRRIDMGAVEAFLVSLGR</sequence>
<name>A0ABP5FMF6_9ACTN</name>
<evidence type="ECO:0000313" key="3">
    <source>
        <dbReference type="EMBL" id="GAA2027419.1"/>
    </source>
</evidence>
<dbReference type="RefSeq" id="WP_344665976.1">
    <property type="nucleotide sequence ID" value="NZ_BAAAQN010000013.1"/>
</dbReference>
<proteinExistence type="predicted"/>
<comment type="caution">
    <text evidence="3">The sequence shown here is derived from an EMBL/GenBank/DDBJ whole genome shotgun (WGS) entry which is preliminary data.</text>
</comment>
<evidence type="ECO:0000256" key="1">
    <source>
        <dbReference type="SAM" id="Phobius"/>
    </source>
</evidence>
<reference evidence="4" key="1">
    <citation type="journal article" date="2019" name="Int. J. Syst. Evol. Microbiol.">
        <title>The Global Catalogue of Microorganisms (GCM) 10K type strain sequencing project: providing services to taxonomists for standard genome sequencing and annotation.</title>
        <authorList>
            <consortium name="The Broad Institute Genomics Platform"/>
            <consortium name="The Broad Institute Genome Sequencing Center for Infectious Disease"/>
            <person name="Wu L."/>
            <person name="Ma J."/>
        </authorList>
    </citation>
    <scope>NUCLEOTIDE SEQUENCE [LARGE SCALE GENOMIC DNA]</scope>
    <source>
        <strain evidence="4">JCM 16014</strain>
    </source>
</reference>
<feature type="transmembrane region" description="Helical" evidence="1">
    <location>
        <begin position="21"/>
        <end position="40"/>
    </location>
</feature>
<keyword evidence="4" id="KW-1185">Reference proteome</keyword>
<gene>
    <name evidence="3" type="ORF">GCM10009839_27740</name>
</gene>
<organism evidence="3 4">
    <name type="scientific">Catenulispora yoronensis</name>
    <dbReference type="NCBI Taxonomy" id="450799"/>
    <lineage>
        <taxon>Bacteria</taxon>
        <taxon>Bacillati</taxon>
        <taxon>Actinomycetota</taxon>
        <taxon>Actinomycetes</taxon>
        <taxon>Catenulisporales</taxon>
        <taxon>Catenulisporaceae</taxon>
        <taxon>Catenulispora</taxon>
    </lineage>
</organism>